<proteinExistence type="predicted"/>
<dbReference type="RefSeq" id="WP_058567113.1">
    <property type="nucleotide sequence ID" value="NZ_LOPW02000002.1"/>
</dbReference>
<dbReference type="EMBL" id="LOPW02000002">
    <property type="protein sequence ID" value="POG57254.1"/>
    <property type="molecule type" value="Genomic_DNA"/>
</dbReference>
<evidence type="ECO:0000313" key="1">
    <source>
        <dbReference type="EMBL" id="POG57254.1"/>
    </source>
</evidence>
<dbReference type="Proteomes" id="UP000053621">
    <property type="component" value="Unassembled WGS sequence"/>
</dbReference>
<organism evidence="1 2">
    <name type="scientific">Haloferax marisrubri</name>
    <dbReference type="NCBI Taxonomy" id="1544719"/>
    <lineage>
        <taxon>Archaea</taxon>
        <taxon>Methanobacteriati</taxon>
        <taxon>Methanobacteriota</taxon>
        <taxon>Stenosarchaea group</taxon>
        <taxon>Halobacteria</taxon>
        <taxon>Halobacteriales</taxon>
        <taxon>Haloferacaceae</taxon>
        <taxon>Haloferax</taxon>
    </lineage>
</organism>
<evidence type="ECO:0000313" key="2">
    <source>
        <dbReference type="Proteomes" id="UP000053621"/>
    </source>
</evidence>
<name>A0A2P4NVU0_9EURY</name>
<sequence>MSDYEFNNEEKNEKVLLQAETTEAFVERRRFQDLFDARSEALEPLRKWPALRNEVRDQRQLREETHAAVRTYLTESGQLFRATDFGRELWTERVLGPVSLSESIPNLDQEQIVAVDGRKLPDGIQMRGEKLLFKGLRAYHGLSDAFVDVEYEKRVISANPNATKPEGGTVPLVPPKKIAEEAFEATDELLGELGVLGQLTGDDYDPSEPGL</sequence>
<comment type="caution">
    <text evidence="1">The sequence shown here is derived from an EMBL/GenBank/DDBJ whole genome shotgun (WGS) entry which is preliminary data.</text>
</comment>
<reference evidence="1" key="1">
    <citation type="submission" date="2017-08" db="EMBL/GenBank/DDBJ databases">
        <title>Haloferax marisrubri sp. nov., isolated from the Discovery deep brine-seawater interface in the Red Sea.</title>
        <authorList>
            <person name="Zhang G."/>
            <person name="Stingl U."/>
        </authorList>
    </citation>
    <scope>NUCLEOTIDE SEQUENCE [LARGE SCALE GENOMIC DNA]</scope>
    <source>
        <strain evidence="1">SB3</strain>
    </source>
</reference>
<dbReference type="AlphaFoldDB" id="A0A2P4NVU0"/>
<protein>
    <submittedName>
        <fullName evidence="1">Uncharacterized protein</fullName>
    </submittedName>
</protein>
<accession>A0A2P4NVU0</accession>
<keyword evidence="2" id="KW-1185">Reference proteome</keyword>
<gene>
    <name evidence="1" type="ORF">AUR65_001445</name>
</gene>